<dbReference type="InterPro" id="IPR013783">
    <property type="entry name" value="Ig-like_fold"/>
</dbReference>
<evidence type="ECO:0000313" key="3">
    <source>
        <dbReference type="Proteomes" id="UP000261500"/>
    </source>
</evidence>
<sequence>MFQSKCNRLANFLLLFNNLVWCALSFMFFCLETKEVIWRETGQSVTIRCRINTDQDFLVLKMGHNEETEVAFINRASRKRHFHKRIAGRVQTNGTFPSVDIVIENLNVSDSGPYWCVYSKLDDSYRQLVTKGYGSVLLMVTGDCESTTTTIMEVPKCDASSLTLVVVYVRITVIVLIGLMLGFSTLIMYKVC</sequence>
<dbReference type="GO" id="GO:0016020">
    <property type="term" value="C:membrane"/>
    <property type="evidence" value="ECO:0007669"/>
    <property type="project" value="InterPro"/>
</dbReference>
<keyword evidence="3" id="KW-1185">Reference proteome</keyword>
<name>A0A3B3VBX0_9TELE</name>
<dbReference type="InterPro" id="IPR013106">
    <property type="entry name" value="Ig_V-set"/>
</dbReference>
<reference evidence="2" key="1">
    <citation type="submission" date="2025-08" db="UniProtKB">
        <authorList>
            <consortium name="Ensembl"/>
        </authorList>
    </citation>
    <scope>IDENTIFICATION</scope>
</reference>
<dbReference type="PANTHER" id="PTHR15343:SF0">
    <property type="entry name" value="T-CELL ANTIGEN CD7"/>
    <property type="match status" value="1"/>
</dbReference>
<dbReference type="GO" id="GO:0038023">
    <property type="term" value="F:signaling receptor activity"/>
    <property type="evidence" value="ECO:0007669"/>
    <property type="project" value="InterPro"/>
</dbReference>
<dbReference type="InterPro" id="IPR036179">
    <property type="entry name" value="Ig-like_dom_sf"/>
</dbReference>
<dbReference type="Ensembl" id="ENSPLAT00000006375.1">
    <property type="protein sequence ID" value="ENSPLAP00000023260.1"/>
    <property type="gene ID" value="ENSPLAG00000008474.1"/>
</dbReference>
<dbReference type="SUPFAM" id="SSF48726">
    <property type="entry name" value="Immunoglobulin"/>
    <property type="match status" value="1"/>
</dbReference>
<dbReference type="Pfam" id="PF07686">
    <property type="entry name" value="V-set"/>
    <property type="match status" value="1"/>
</dbReference>
<proteinExistence type="predicted"/>
<protein>
    <recommendedName>
        <fullName evidence="1">Immunoglobulin domain-containing protein</fullName>
    </recommendedName>
</protein>
<dbReference type="PANTHER" id="PTHR15343">
    <property type="entry name" value="CD7"/>
    <property type="match status" value="1"/>
</dbReference>
<dbReference type="SMART" id="SM00409">
    <property type="entry name" value="IG"/>
    <property type="match status" value="1"/>
</dbReference>
<feature type="domain" description="Immunoglobulin" evidence="1">
    <location>
        <begin position="34"/>
        <end position="141"/>
    </location>
</feature>
<dbReference type="InterPro" id="IPR039090">
    <property type="entry name" value="CD7"/>
</dbReference>
<dbReference type="GO" id="GO:0002250">
    <property type="term" value="P:adaptive immune response"/>
    <property type="evidence" value="ECO:0007669"/>
    <property type="project" value="InterPro"/>
</dbReference>
<dbReference type="GeneTree" id="ENSGT01030000235004"/>
<dbReference type="AlphaFoldDB" id="A0A3B3VBX0"/>
<accession>A0A3B3VBX0</accession>
<evidence type="ECO:0000313" key="2">
    <source>
        <dbReference type="Ensembl" id="ENSPLAP00000023260.1"/>
    </source>
</evidence>
<dbReference type="Proteomes" id="UP000261500">
    <property type="component" value="Unplaced"/>
</dbReference>
<dbReference type="InterPro" id="IPR003599">
    <property type="entry name" value="Ig_sub"/>
</dbReference>
<reference evidence="2" key="2">
    <citation type="submission" date="2025-09" db="UniProtKB">
        <authorList>
            <consortium name="Ensembl"/>
        </authorList>
    </citation>
    <scope>IDENTIFICATION</scope>
</reference>
<evidence type="ECO:0000259" key="1">
    <source>
        <dbReference type="SMART" id="SM00409"/>
    </source>
</evidence>
<organism evidence="2 3">
    <name type="scientific">Poecilia latipinna</name>
    <name type="common">sailfin molly</name>
    <dbReference type="NCBI Taxonomy" id="48699"/>
    <lineage>
        <taxon>Eukaryota</taxon>
        <taxon>Metazoa</taxon>
        <taxon>Chordata</taxon>
        <taxon>Craniata</taxon>
        <taxon>Vertebrata</taxon>
        <taxon>Euteleostomi</taxon>
        <taxon>Actinopterygii</taxon>
        <taxon>Neopterygii</taxon>
        <taxon>Teleostei</taxon>
        <taxon>Neoteleostei</taxon>
        <taxon>Acanthomorphata</taxon>
        <taxon>Ovalentaria</taxon>
        <taxon>Atherinomorphae</taxon>
        <taxon>Cyprinodontiformes</taxon>
        <taxon>Poeciliidae</taxon>
        <taxon>Poeciliinae</taxon>
        <taxon>Poecilia</taxon>
    </lineage>
</organism>
<dbReference type="Gene3D" id="2.60.40.10">
    <property type="entry name" value="Immunoglobulins"/>
    <property type="match status" value="1"/>
</dbReference>